<sequence length="51" mass="5564">DLQEGWLLKITPGDNGADPTLMLKSPKGEEVSFEDVLVSEAGEWITSILHP</sequence>
<accession>X1DYE9</accession>
<protein>
    <submittedName>
        <fullName evidence="1">Uncharacterized protein</fullName>
    </submittedName>
</protein>
<evidence type="ECO:0000313" key="1">
    <source>
        <dbReference type="EMBL" id="GAH13220.1"/>
    </source>
</evidence>
<feature type="non-terminal residue" evidence="1">
    <location>
        <position position="1"/>
    </location>
</feature>
<dbReference type="EMBL" id="BART01038009">
    <property type="protein sequence ID" value="GAH13220.1"/>
    <property type="molecule type" value="Genomic_DNA"/>
</dbReference>
<comment type="caution">
    <text evidence="1">The sequence shown here is derived from an EMBL/GenBank/DDBJ whole genome shotgun (WGS) entry which is preliminary data.</text>
</comment>
<name>X1DYE9_9ZZZZ</name>
<dbReference type="AlphaFoldDB" id="X1DYE9"/>
<organism evidence="1">
    <name type="scientific">marine sediment metagenome</name>
    <dbReference type="NCBI Taxonomy" id="412755"/>
    <lineage>
        <taxon>unclassified sequences</taxon>
        <taxon>metagenomes</taxon>
        <taxon>ecological metagenomes</taxon>
    </lineage>
</organism>
<gene>
    <name evidence="1" type="ORF">S01H4_63279</name>
</gene>
<proteinExistence type="predicted"/>
<reference evidence="1" key="1">
    <citation type="journal article" date="2014" name="Front. Microbiol.">
        <title>High frequency of phylogenetically diverse reductive dehalogenase-homologous genes in deep subseafloor sedimentary metagenomes.</title>
        <authorList>
            <person name="Kawai M."/>
            <person name="Futagami T."/>
            <person name="Toyoda A."/>
            <person name="Takaki Y."/>
            <person name="Nishi S."/>
            <person name="Hori S."/>
            <person name="Arai W."/>
            <person name="Tsubouchi T."/>
            <person name="Morono Y."/>
            <person name="Uchiyama I."/>
            <person name="Ito T."/>
            <person name="Fujiyama A."/>
            <person name="Inagaki F."/>
            <person name="Takami H."/>
        </authorList>
    </citation>
    <scope>NUCLEOTIDE SEQUENCE</scope>
    <source>
        <strain evidence="1">Expedition CK06-06</strain>
    </source>
</reference>